<keyword evidence="2" id="KW-1185">Reference proteome</keyword>
<dbReference type="Proteomes" id="UP000685013">
    <property type="component" value="Chromosome 14"/>
</dbReference>
<reference evidence="1 2" key="1">
    <citation type="journal article" date="2021" name="Hortic Res">
        <title>The domestication of Cucurbita argyrosperma as revealed by the genome of its wild relative.</title>
        <authorList>
            <person name="Barrera-Redondo J."/>
            <person name="Sanchez-de la Vega G."/>
            <person name="Aguirre-Liguori J.A."/>
            <person name="Castellanos-Morales G."/>
            <person name="Gutierrez-Guerrero Y.T."/>
            <person name="Aguirre-Dugua X."/>
            <person name="Aguirre-Planter E."/>
            <person name="Tenaillon M.I."/>
            <person name="Lira-Saade R."/>
            <person name="Eguiarte L.E."/>
        </authorList>
    </citation>
    <scope>NUCLEOTIDE SEQUENCE [LARGE SCALE GENOMIC DNA]</scope>
    <source>
        <strain evidence="1">JBR-2021</strain>
    </source>
</reference>
<accession>A0AAV6MGD6</accession>
<proteinExistence type="predicted"/>
<protein>
    <submittedName>
        <fullName evidence="1">Uncharacterized protein</fullName>
    </submittedName>
</protein>
<feature type="non-terminal residue" evidence="1">
    <location>
        <position position="1"/>
    </location>
</feature>
<evidence type="ECO:0000313" key="1">
    <source>
        <dbReference type="EMBL" id="KAG6580666.1"/>
    </source>
</evidence>
<dbReference type="EMBL" id="JAGKQH010000014">
    <property type="protein sequence ID" value="KAG6580666.1"/>
    <property type="molecule type" value="Genomic_DNA"/>
</dbReference>
<gene>
    <name evidence="1" type="ORF">SDJN03_20668</name>
</gene>
<evidence type="ECO:0000313" key="2">
    <source>
        <dbReference type="Proteomes" id="UP000685013"/>
    </source>
</evidence>
<name>A0AAV6MGD6_9ROSI</name>
<dbReference type="AlphaFoldDB" id="A0AAV6MGD6"/>
<organism evidence="1 2">
    <name type="scientific">Cucurbita argyrosperma subsp. sororia</name>
    <dbReference type="NCBI Taxonomy" id="37648"/>
    <lineage>
        <taxon>Eukaryota</taxon>
        <taxon>Viridiplantae</taxon>
        <taxon>Streptophyta</taxon>
        <taxon>Embryophyta</taxon>
        <taxon>Tracheophyta</taxon>
        <taxon>Spermatophyta</taxon>
        <taxon>Magnoliopsida</taxon>
        <taxon>eudicotyledons</taxon>
        <taxon>Gunneridae</taxon>
        <taxon>Pentapetalae</taxon>
        <taxon>rosids</taxon>
        <taxon>fabids</taxon>
        <taxon>Cucurbitales</taxon>
        <taxon>Cucurbitaceae</taxon>
        <taxon>Cucurbiteae</taxon>
        <taxon>Cucurbita</taxon>
    </lineage>
</organism>
<comment type="caution">
    <text evidence="1">The sequence shown here is derived from an EMBL/GenBank/DDBJ whole genome shotgun (WGS) entry which is preliminary data.</text>
</comment>
<sequence>MRSGVFSDLLRDSISICDFNRTIHPQPRSVFLCDPITFARPLGSYFRSQVRSPVALQFPSTLSRGSYNWNQVDERYFHGPSKAHRLKV</sequence>